<dbReference type="GeneID" id="100905629"/>
<dbReference type="InterPro" id="IPR039631">
    <property type="entry name" value="LRRC42"/>
</dbReference>
<keyword evidence="1" id="KW-0433">Leucine-rich repeat</keyword>
<evidence type="ECO:0000313" key="3">
    <source>
        <dbReference type="Proteomes" id="UP000694867"/>
    </source>
</evidence>
<dbReference type="KEGG" id="goe:100905629"/>
<dbReference type="PANTHER" id="PTHR31994:SF3">
    <property type="entry name" value="LEUCINE-RICH REPEAT-CONTAINING PROTEIN 42"/>
    <property type="match status" value="1"/>
</dbReference>
<proteinExistence type="predicted"/>
<dbReference type="SUPFAM" id="SSF52047">
    <property type="entry name" value="RNI-like"/>
    <property type="match status" value="1"/>
</dbReference>
<organism evidence="3 4">
    <name type="scientific">Galendromus occidentalis</name>
    <name type="common">western predatory mite</name>
    <dbReference type="NCBI Taxonomy" id="34638"/>
    <lineage>
        <taxon>Eukaryota</taxon>
        <taxon>Metazoa</taxon>
        <taxon>Ecdysozoa</taxon>
        <taxon>Arthropoda</taxon>
        <taxon>Chelicerata</taxon>
        <taxon>Arachnida</taxon>
        <taxon>Acari</taxon>
        <taxon>Parasitiformes</taxon>
        <taxon>Mesostigmata</taxon>
        <taxon>Gamasina</taxon>
        <taxon>Phytoseioidea</taxon>
        <taxon>Phytoseiidae</taxon>
        <taxon>Typhlodrominae</taxon>
        <taxon>Galendromus</taxon>
    </lineage>
</organism>
<sequence length="229" mass="26368">MSSLEDLCVDFISSHCEWVDSWDGVPDYLSKKVFFRMVDKGCVDFTEDACIRLKPFRDTYGILLQSRVNFSQQSAMFFSEILDIYELIADYIAFLDLSKCKLGSGHPVFASLVYFHNLRCLVMSECALNDDSLRRLTLPISMRDTGAKNLLMLDISNNPQITSRSIPKIKVFRKLKKLNIRGTQIAADSLDIETMPTIEVHNNGWISESGLWDRWNSILEGPRRKKRHF</sequence>
<dbReference type="InterPro" id="IPR032675">
    <property type="entry name" value="LRR_dom_sf"/>
</dbReference>
<reference evidence="4" key="1">
    <citation type="submission" date="2025-08" db="UniProtKB">
        <authorList>
            <consortium name="RefSeq"/>
        </authorList>
    </citation>
    <scope>IDENTIFICATION</scope>
</reference>
<dbReference type="Proteomes" id="UP000694867">
    <property type="component" value="Unplaced"/>
</dbReference>
<dbReference type="PANTHER" id="PTHR31994">
    <property type="entry name" value="LEUCINE-RICH REPEAT-CONTAINING PROTEIN 42"/>
    <property type="match status" value="1"/>
</dbReference>
<protein>
    <submittedName>
        <fullName evidence="4">Leucine-rich repeat-containing protein 42</fullName>
    </submittedName>
</protein>
<evidence type="ECO:0000313" key="4">
    <source>
        <dbReference type="RefSeq" id="XP_003744310.1"/>
    </source>
</evidence>
<keyword evidence="3" id="KW-1185">Reference proteome</keyword>
<evidence type="ECO:0000256" key="1">
    <source>
        <dbReference type="ARBA" id="ARBA00022614"/>
    </source>
</evidence>
<accession>A0AAJ6QSC9</accession>
<keyword evidence="2" id="KW-0677">Repeat</keyword>
<evidence type="ECO:0000256" key="2">
    <source>
        <dbReference type="ARBA" id="ARBA00022737"/>
    </source>
</evidence>
<name>A0AAJ6QSC9_9ACAR</name>
<dbReference type="AlphaFoldDB" id="A0AAJ6QSC9"/>
<dbReference type="Gene3D" id="3.80.10.10">
    <property type="entry name" value="Ribonuclease Inhibitor"/>
    <property type="match status" value="1"/>
</dbReference>
<gene>
    <name evidence="4" type="primary">LOC100905629</name>
</gene>
<dbReference type="RefSeq" id="XP_003744310.1">
    <property type="nucleotide sequence ID" value="XM_003744262.1"/>
</dbReference>